<dbReference type="Proteomes" id="UP001374584">
    <property type="component" value="Unassembled WGS sequence"/>
</dbReference>
<feature type="transmembrane region" description="Helical" evidence="1">
    <location>
        <begin position="361"/>
        <end position="381"/>
    </location>
</feature>
<evidence type="ECO:0000313" key="3">
    <source>
        <dbReference type="EMBL" id="KAK7378823.1"/>
    </source>
</evidence>
<evidence type="ECO:0000256" key="1">
    <source>
        <dbReference type="SAM" id="Phobius"/>
    </source>
</evidence>
<feature type="domain" description="F-box" evidence="2">
    <location>
        <begin position="74"/>
        <end position="115"/>
    </location>
</feature>
<dbReference type="Pfam" id="PF12937">
    <property type="entry name" value="F-box-like"/>
    <property type="match status" value="1"/>
</dbReference>
<dbReference type="InterPro" id="IPR045283">
    <property type="entry name" value="AT3G44326-like"/>
</dbReference>
<accession>A0AAN9NXK8</accession>
<keyword evidence="4" id="KW-1185">Reference proteome</keyword>
<keyword evidence="1" id="KW-0812">Transmembrane</keyword>
<dbReference type="Gene3D" id="1.20.1280.50">
    <property type="match status" value="1"/>
</dbReference>
<dbReference type="PANTHER" id="PTHR33736">
    <property type="entry name" value="F-BOX PROTEIN-RELATED"/>
    <property type="match status" value="1"/>
</dbReference>
<sequence>MKNLCTLNPCSDRRIECNEQDSDLVELVYLDFSDSWLSVSKAAIWEIWTVACTDNMATDIDQGGCATTISAVHPDIIQTHILTCLDGPALASIASTCSQLHTLSEHEQLWENICHATWPSTNTPRVRHIISTFPRASRSFFSDCFPSFAAAGTCRHTNFERTPELVTAVDLFHGRQLVLSRVVETETESGWFRCSPFRVDVLDPKEAVATAMEYPRSEEACERLREELRLSWIVVDPEGKRAVNVSSGRAVSVERHWLSGEVRVRFATVVGGGERGSAWEAVLCSVTVTCGSEMQVREACVQMEDMDGMILNGRESLGILRRALEGKRGTLFVDGEKDRFLEFINRKTERKERKMRDERRLDMVCVTLAFLSFAVISTLFFF</sequence>
<dbReference type="PANTHER" id="PTHR33736:SF13">
    <property type="entry name" value="OS11G0155100 PROTEIN"/>
    <property type="match status" value="1"/>
</dbReference>
<dbReference type="InterPro" id="IPR001810">
    <property type="entry name" value="F-box_dom"/>
</dbReference>
<name>A0AAN9NXK8_PHACN</name>
<dbReference type="InterPro" id="IPR036047">
    <property type="entry name" value="F-box-like_dom_sf"/>
</dbReference>
<dbReference type="AlphaFoldDB" id="A0AAN9NXK8"/>
<keyword evidence="1" id="KW-0472">Membrane</keyword>
<evidence type="ECO:0000259" key="2">
    <source>
        <dbReference type="Pfam" id="PF12937"/>
    </source>
</evidence>
<reference evidence="3 4" key="1">
    <citation type="submission" date="2024-01" db="EMBL/GenBank/DDBJ databases">
        <title>The genomes of 5 underutilized Papilionoideae crops provide insights into root nodulation and disease resistanc.</title>
        <authorList>
            <person name="Jiang F."/>
        </authorList>
    </citation>
    <scope>NUCLEOTIDE SEQUENCE [LARGE SCALE GENOMIC DNA]</scope>
    <source>
        <strain evidence="3">JINMINGXINNONG_FW02</strain>
        <tissue evidence="3">Leaves</tissue>
    </source>
</reference>
<dbReference type="EMBL" id="JAYMYR010000002">
    <property type="protein sequence ID" value="KAK7378823.1"/>
    <property type="molecule type" value="Genomic_DNA"/>
</dbReference>
<organism evidence="3 4">
    <name type="scientific">Phaseolus coccineus</name>
    <name type="common">Scarlet runner bean</name>
    <name type="synonym">Phaseolus multiflorus</name>
    <dbReference type="NCBI Taxonomy" id="3886"/>
    <lineage>
        <taxon>Eukaryota</taxon>
        <taxon>Viridiplantae</taxon>
        <taxon>Streptophyta</taxon>
        <taxon>Embryophyta</taxon>
        <taxon>Tracheophyta</taxon>
        <taxon>Spermatophyta</taxon>
        <taxon>Magnoliopsida</taxon>
        <taxon>eudicotyledons</taxon>
        <taxon>Gunneridae</taxon>
        <taxon>Pentapetalae</taxon>
        <taxon>rosids</taxon>
        <taxon>fabids</taxon>
        <taxon>Fabales</taxon>
        <taxon>Fabaceae</taxon>
        <taxon>Papilionoideae</taxon>
        <taxon>50 kb inversion clade</taxon>
        <taxon>NPAAA clade</taxon>
        <taxon>indigoferoid/millettioid clade</taxon>
        <taxon>Phaseoleae</taxon>
        <taxon>Phaseolus</taxon>
    </lineage>
</organism>
<dbReference type="SUPFAM" id="SSF81383">
    <property type="entry name" value="F-box domain"/>
    <property type="match status" value="1"/>
</dbReference>
<proteinExistence type="predicted"/>
<keyword evidence="1" id="KW-1133">Transmembrane helix</keyword>
<protein>
    <recommendedName>
        <fullName evidence="2">F-box domain-containing protein</fullName>
    </recommendedName>
</protein>
<gene>
    <name evidence="3" type="ORF">VNO80_04271</name>
</gene>
<evidence type="ECO:0000313" key="4">
    <source>
        <dbReference type="Proteomes" id="UP001374584"/>
    </source>
</evidence>
<comment type="caution">
    <text evidence="3">The sequence shown here is derived from an EMBL/GenBank/DDBJ whole genome shotgun (WGS) entry which is preliminary data.</text>
</comment>